<dbReference type="PANTHER" id="PTHR43774:SF1">
    <property type="entry name" value="PEPTIDE METHIONINE SULFOXIDE REDUCTASE MSRA 2"/>
    <property type="match status" value="1"/>
</dbReference>
<evidence type="ECO:0000256" key="4">
    <source>
        <dbReference type="HAMAP-Rule" id="MF_01401"/>
    </source>
</evidence>
<dbReference type="InterPro" id="IPR036509">
    <property type="entry name" value="Met_Sox_Rdtase_MsrA_sf"/>
</dbReference>
<dbReference type="SUPFAM" id="SSF55068">
    <property type="entry name" value="Peptide methionine sulfoxide reductase"/>
    <property type="match status" value="1"/>
</dbReference>
<proteinExistence type="inferred from homology"/>
<dbReference type="InterPro" id="IPR002569">
    <property type="entry name" value="Met_Sox_Rdtase_MsrA_dom"/>
</dbReference>
<dbReference type="Gene3D" id="3.30.1060.10">
    <property type="entry name" value="Peptide methionine sulphoxide reductase MsrA"/>
    <property type="match status" value="1"/>
</dbReference>
<evidence type="ECO:0000313" key="6">
    <source>
        <dbReference type="EMBL" id="PPQ29521.1"/>
    </source>
</evidence>
<comment type="function">
    <text evidence="4">Has an important function as a repair enzyme for proteins that have been inactivated by oxidation. Catalyzes the reversible oxidation-reduction of methionine sulfoxide in proteins to methionine.</text>
</comment>
<keyword evidence="7" id="KW-1185">Reference proteome</keyword>
<dbReference type="NCBIfam" id="TIGR00401">
    <property type="entry name" value="msrA"/>
    <property type="match status" value="1"/>
</dbReference>
<dbReference type="Pfam" id="PF01625">
    <property type="entry name" value="PMSR"/>
    <property type="match status" value="1"/>
</dbReference>
<evidence type="ECO:0000256" key="2">
    <source>
        <dbReference type="ARBA" id="ARBA00047806"/>
    </source>
</evidence>
<evidence type="ECO:0000313" key="7">
    <source>
        <dbReference type="Proteomes" id="UP000239724"/>
    </source>
</evidence>
<dbReference type="HAMAP" id="MF_01401">
    <property type="entry name" value="MsrA"/>
    <property type="match status" value="1"/>
</dbReference>
<dbReference type="GO" id="GO:0008113">
    <property type="term" value="F:peptide-methionine (S)-S-oxide reductase activity"/>
    <property type="evidence" value="ECO:0007669"/>
    <property type="project" value="UniProtKB-UniRule"/>
</dbReference>
<comment type="catalytic activity">
    <reaction evidence="2 4">
        <text>L-methionyl-[protein] + [thioredoxin]-disulfide + H2O = L-methionyl-(S)-S-oxide-[protein] + [thioredoxin]-dithiol</text>
        <dbReference type="Rhea" id="RHEA:14217"/>
        <dbReference type="Rhea" id="RHEA-COMP:10698"/>
        <dbReference type="Rhea" id="RHEA-COMP:10700"/>
        <dbReference type="Rhea" id="RHEA-COMP:12313"/>
        <dbReference type="Rhea" id="RHEA-COMP:12315"/>
        <dbReference type="ChEBI" id="CHEBI:15377"/>
        <dbReference type="ChEBI" id="CHEBI:16044"/>
        <dbReference type="ChEBI" id="CHEBI:29950"/>
        <dbReference type="ChEBI" id="CHEBI:44120"/>
        <dbReference type="ChEBI" id="CHEBI:50058"/>
        <dbReference type="EC" id="1.8.4.11"/>
    </reaction>
</comment>
<evidence type="ECO:0000256" key="1">
    <source>
        <dbReference type="ARBA" id="ARBA00023002"/>
    </source>
</evidence>
<accession>A0A2S6N4H2</accession>
<dbReference type="PANTHER" id="PTHR43774">
    <property type="entry name" value="PEPTIDE METHIONINE SULFOXIDE REDUCTASE"/>
    <property type="match status" value="1"/>
</dbReference>
<dbReference type="OrthoDB" id="4174719at2"/>
<comment type="similarity">
    <text evidence="4">Belongs to the MsrA Met sulfoxide reductase family.</text>
</comment>
<dbReference type="EMBL" id="NHRY01000226">
    <property type="protein sequence ID" value="PPQ29521.1"/>
    <property type="molecule type" value="Genomic_DNA"/>
</dbReference>
<dbReference type="EC" id="1.8.4.11" evidence="4"/>
<protein>
    <recommendedName>
        <fullName evidence="4">Peptide methionine sulfoxide reductase MsrA</fullName>
        <shortName evidence="4">Protein-methionine-S-oxide reductase</shortName>
        <ecNumber evidence="4">1.8.4.11</ecNumber>
    </recommendedName>
    <alternativeName>
        <fullName evidence="4">Peptide-methionine (S)-S-oxide reductase</fullName>
        <shortName evidence="4">Peptide Met(O) reductase</shortName>
    </alternativeName>
</protein>
<feature type="active site" evidence="4">
    <location>
        <position position="14"/>
    </location>
</feature>
<comment type="caution">
    <text evidence="6">The sequence shown here is derived from an EMBL/GenBank/DDBJ whole genome shotgun (WGS) entry which is preliminary data.</text>
</comment>
<evidence type="ECO:0000259" key="5">
    <source>
        <dbReference type="Pfam" id="PF01625"/>
    </source>
</evidence>
<dbReference type="AlphaFoldDB" id="A0A2S6N4H2"/>
<gene>
    <name evidence="4" type="primary">msrA</name>
    <name evidence="6" type="ORF">CCS01_21515</name>
</gene>
<comment type="catalytic activity">
    <reaction evidence="3 4">
        <text>[thioredoxin]-disulfide + L-methionine + H2O = L-methionine (S)-S-oxide + [thioredoxin]-dithiol</text>
        <dbReference type="Rhea" id="RHEA:19993"/>
        <dbReference type="Rhea" id="RHEA-COMP:10698"/>
        <dbReference type="Rhea" id="RHEA-COMP:10700"/>
        <dbReference type="ChEBI" id="CHEBI:15377"/>
        <dbReference type="ChEBI" id="CHEBI:29950"/>
        <dbReference type="ChEBI" id="CHEBI:50058"/>
        <dbReference type="ChEBI" id="CHEBI:57844"/>
        <dbReference type="ChEBI" id="CHEBI:58772"/>
        <dbReference type="EC" id="1.8.4.11"/>
    </reaction>
</comment>
<dbReference type="RefSeq" id="WP_104520874.1">
    <property type="nucleotide sequence ID" value="NZ_NHRY01000226.1"/>
</dbReference>
<sequence>MSATQETATLGGGCFWCLEAVFKDLRGVTAVMSGYAGGHVANPDYHAVCTGRTGHAEVVQLTFDPAQVSYADILRVFFTIHDPTTKDRQGNDVGPQYRSIILTHSDAQAETARAVMREITDEQLWPNRLVTEIEPLTTFYPAEPEHHDYFARNPYSGYCQVVIAPKVTKFRKHFTDKLKREAAE</sequence>
<organism evidence="6 7">
    <name type="scientific">Rhodopila globiformis</name>
    <name type="common">Rhodopseudomonas globiformis</name>
    <dbReference type="NCBI Taxonomy" id="1071"/>
    <lineage>
        <taxon>Bacteria</taxon>
        <taxon>Pseudomonadati</taxon>
        <taxon>Pseudomonadota</taxon>
        <taxon>Alphaproteobacteria</taxon>
        <taxon>Acetobacterales</taxon>
        <taxon>Acetobacteraceae</taxon>
        <taxon>Rhodopila</taxon>
    </lineage>
</organism>
<name>A0A2S6N4H2_RHOGL</name>
<reference evidence="6 7" key="1">
    <citation type="journal article" date="2018" name="Arch. Microbiol.">
        <title>New insights into the metabolic potential of the phototrophic purple bacterium Rhodopila globiformis DSM 161(T) from its draft genome sequence and evidence for a vanadium-dependent nitrogenase.</title>
        <authorList>
            <person name="Imhoff J.F."/>
            <person name="Rahn T."/>
            <person name="Kunzel S."/>
            <person name="Neulinger S.C."/>
        </authorList>
    </citation>
    <scope>NUCLEOTIDE SEQUENCE [LARGE SCALE GENOMIC DNA]</scope>
    <source>
        <strain evidence="6 7">DSM 161</strain>
    </source>
</reference>
<feature type="domain" description="Peptide methionine sulphoxide reductase MsrA" evidence="5">
    <location>
        <begin position="7"/>
        <end position="160"/>
    </location>
</feature>
<evidence type="ECO:0000256" key="3">
    <source>
        <dbReference type="ARBA" id="ARBA00048782"/>
    </source>
</evidence>
<dbReference type="Proteomes" id="UP000239724">
    <property type="component" value="Unassembled WGS sequence"/>
</dbReference>
<dbReference type="GO" id="GO:0033744">
    <property type="term" value="F:L-methionine:thioredoxin-disulfide S-oxidoreductase activity"/>
    <property type="evidence" value="ECO:0007669"/>
    <property type="project" value="RHEA"/>
</dbReference>
<keyword evidence="1 4" id="KW-0560">Oxidoreductase</keyword>